<proteinExistence type="predicted"/>
<comment type="caution">
    <text evidence="1">The sequence shown here is derived from an EMBL/GenBank/DDBJ whole genome shotgun (WGS) entry which is preliminary data.</text>
</comment>
<organism evidence="1 2">
    <name type="scientific">Alternaria gaisen</name>
    <dbReference type="NCBI Taxonomy" id="167740"/>
    <lineage>
        <taxon>Eukaryota</taxon>
        <taxon>Fungi</taxon>
        <taxon>Dikarya</taxon>
        <taxon>Ascomycota</taxon>
        <taxon>Pezizomycotina</taxon>
        <taxon>Dothideomycetes</taxon>
        <taxon>Pleosporomycetidae</taxon>
        <taxon>Pleosporales</taxon>
        <taxon>Pleosporineae</taxon>
        <taxon>Pleosporaceae</taxon>
        <taxon>Alternaria</taxon>
        <taxon>Alternaria sect. Alternaria</taxon>
    </lineage>
</organism>
<accession>A0ACB6FS22</accession>
<sequence>MSFRTIFTAATALAATANAHVLMKAPVPYSVDKLDNSPITKAQYPCKSQNGFTVSTMNQMKVGEKNTLELSGSAVHGGGSCQLSVTLDTEPTADSVFKVIKSMEGGCPGVDSQANSYDFELPDSIPNGKATFAWTWMSKLSGQPELYMNCAPIEVTGGSDDKTAFEKLPNMLVINLDDSCESVPNFAVQFPDPGSVVQKGATNDLKPPVGAACGSSSGTPADPSSPAGGQPSASPSAPNDGQYSAAPTSPAGGAPSAAPTSVAGGEPSPVPSNGGGVFAPGASSAASGAPSAAPTVPGTSTTLVTVTASPTAPSPVAPTVPAGTGSPATPSTPSTPSAGGSSGACTENGSVVCNGTDQFGLCNNGEVVWQAVAAGTQCTNGSITKRGYHGRIARPRRSNRRHGH</sequence>
<evidence type="ECO:0000313" key="2">
    <source>
        <dbReference type="Proteomes" id="UP000293547"/>
    </source>
</evidence>
<reference evidence="1 2" key="1">
    <citation type="journal article" date="2019" name="bioRxiv">
        <title>Genomics, evolutionary history and diagnostics of the Alternaria alternata species group including apple and Asian pear pathotypes.</title>
        <authorList>
            <person name="Armitage A.D."/>
            <person name="Cockerton H.M."/>
            <person name="Sreenivasaprasad S."/>
            <person name="Woodhall J.W."/>
            <person name="Lane C.R."/>
            <person name="Harrison R.J."/>
            <person name="Clarkson J.P."/>
        </authorList>
    </citation>
    <scope>NUCLEOTIDE SEQUENCE [LARGE SCALE GENOMIC DNA]</scope>
    <source>
        <strain evidence="1 2">FERA 650</strain>
    </source>
</reference>
<gene>
    <name evidence="1" type="ORF">AG0111_0g3995</name>
</gene>
<protein>
    <submittedName>
        <fullName evidence="1">Uncharacterized protein</fullName>
    </submittedName>
</protein>
<evidence type="ECO:0000313" key="1">
    <source>
        <dbReference type="EMBL" id="KAB2107199.1"/>
    </source>
</evidence>
<dbReference type="Proteomes" id="UP000293547">
    <property type="component" value="Unassembled WGS sequence"/>
</dbReference>
<keyword evidence="2" id="KW-1185">Reference proteome</keyword>
<name>A0ACB6FS22_9PLEO</name>
<dbReference type="EMBL" id="PDWZ02000003">
    <property type="protein sequence ID" value="KAB2107199.1"/>
    <property type="molecule type" value="Genomic_DNA"/>
</dbReference>